<protein>
    <submittedName>
        <fullName evidence="2">Uncharacterized protein</fullName>
    </submittedName>
</protein>
<feature type="compositionally biased region" description="Basic and acidic residues" evidence="1">
    <location>
        <begin position="153"/>
        <end position="173"/>
    </location>
</feature>
<gene>
    <name evidence="2" type="ORF">HNQ61_001961</name>
</gene>
<organism evidence="2 3">
    <name type="scientific">Longimicrobium terrae</name>
    <dbReference type="NCBI Taxonomy" id="1639882"/>
    <lineage>
        <taxon>Bacteria</taxon>
        <taxon>Pseudomonadati</taxon>
        <taxon>Gemmatimonadota</taxon>
        <taxon>Longimicrobiia</taxon>
        <taxon>Longimicrobiales</taxon>
        <taxon>Longimicrobiaceae</taxon>
        <taxon>Longimicrobium</taxon>
    </lineage>
</organism>
<sequence length="260" mass="27133">MSSVRDESPGAGTPAEGAVRPGQRPLLGRLLRSPGAALAGIAAVLIAAGRGVPTAAPPRRDLASPTVGATQSAPFIDTVFRATAPSGLQDPALDALFARYDALIRHIEFRSAQAPSPALDSALLRLRRLRQETWAETRRALAPAESAQGAPRNKAEAHRPNRPCSRGEPDMKSRSCGSACWDRMAPARFASHTPRSAAPARQSTREPCEADPRSFASAARGGAAAGPRRAFGPASPLGSGPAAPEYSRHALMPSRSRGSS</sequence>
<dbReference type="EMBL" id="JACHIA010000004">
    <property type="protein sequence ID" value="MBB6070342.1"/>
    <property type="molecule type" value="Genomic_DNA"/>
</dbReference>
<dbReference type="Proteomes" id="UP000582837">
    <property type="component" value="Unassembled WGS sequence"/>
</dbReference>
<feature type="compositionally biased region" description="Basic and acidic residues" evidence="1">
    <location>
        <begin position="203"/>
        <end position="212"/>
    </location>
</feature>
<keyword evidence="3" id="KW-1185">Reference proteome</keyword>
<feature type="compositionally biased region" description="Low complexity" evidence="1">
    <location>
        <begin position="213"/>
        <end position="244"/>
    </location>
</feature>
<comment type="caution">
    <text evidence="2">The sequence shown here is derived from an EMBL/GenBank/DDBJ whole genome shotgun (WGS) entry which is preliminary data.</text>
</comment>
<reference evidence="2 3" key="1">
    <citation type="submission" date="2020-08" db="EMBL/GenBank/DDBJ databases">
        <title>Genomic Encyclopedia of Type Strains, Phase IV (KMG-IV): sequencing the most valuable type-strain genomes for metagenomic binning, comparative biology and taxonomic classification.</title>
        <authorList>
            <person name="Goeker M."/>
        </authorList>
    </citation>
    <scope>NUCLEOTIDE SEQUENCE [LARGE SCALE GENOMIC DNA]</scope>
    <source>
        <strain evidence="2 3">DSM 29007</strain>
    </source>
</reference>
<name>A0A841GRS7_9BACT</name>
<accession>A0A841GRS7</accession>
<feature type="region of interest" description="Disordered" evidence="1">
    <location>
        <begin position="190"/>
        <end position="260"/>
    </location>
</feature>
<evidence type="ECO:0000256" key="1">
    <source>
        <dbReference type="SAM" id="MobiDB-lite"/>
    </source>
</evidence>
<proteinExistence type="predicted"/>
<feature type="region of interest" description="Disordered" evidence="1">
    <location>
        <begin position="138"/>
        <end position="177"/>
    </location>
</feature>
<dbReference type="AlphaFoldDB" id="A0A841GRS7"/>
<evidence type="ECO:0000313" key="3">
    <source>
        <dbReference type="Proteomes" id="UP000582837"/>
    </source>
</evidence>
<feature type="region of interest" description="Disordered" evidence="1">
    <location>
        <begin position="1"/>
        <end position="26"/>
    </location>
</feature>
<evidence type="ECO:0000313" key="2">
    <source>
        <dbReference type="EMBL" id="MBB6070342.1"/>
    </source>
</evidence>